<dbReference type="AlphaFoldDB" id="A0A7Y7WBV6"/>
<accession>A0A7Y7WBV6</accession>
<proteinExistence type="predicted"/>
<feature type="signal peptide" evidence="1">
    <location>
        <begin position="1"/>
        <end position="20"/>
    </location>
</feature>
<gene>
    <name evidence="2" type="ORF">HX829_07455</name>
</gene>
<evidence type="ECO:0000256" key="1">
    <source>
        <dbReference type="SAM" id="SignalP"/>
    </source>
</evidence>
<keyword evidence="1" id="KW-0732">Signal</keyword>
<evidence type="ECO:0000313" key="3">
    <source>
        <dbReference type="Proteomes" id="UP000582981"/>
    </source>
</evidence>
<sequence>MAILIAAGVICPLIATSSYAKPVCELICYLDDPFASTLSSPSGPSASVSFAGDPRPYPIEYNYSYSAGNSYSINLPAAIPSYTHFRN</sequence>
<feature type="chain" id="PRO_5031375118" evidence="1">
    <location>
        <begin position="21"/>
        <end position="87"/>
    </location>
</feature>
<reference evidence="2 3" key="1">
    <citation type="submission" date="2020-04" db="EMBL/GenBank/DDBJ databases">
        <title>Molecular characterization of pseudomonads from Agaricus bisporus reveal novel blotch 2 pathogens in Western Europe.</title>
        <authorList>
            <person name="Taparia T."/>
            <person name="Krijger M."/>
            <person name="Haynes E."/>
            <person name="Elpinstone J.G."/>
            <person name="Noble R."/>
            <person name="Van Der Wolf J."/>
        </authorList>
    </citation>
    <scope>NUCLEOTIDE SEQUENCE [LARGE SCALE GENOMIC DNA]</scope>
    <source>
        <strain evidence="2 3">F1001</strain>
    </source>
</reference>
<comment type="caution">
    <text evidence="2">The sequence shown here is derived from an EMBL/GenBank/DDBJ whole genome shotgun (WGS) entry which is preliminary data.</text>
</comment>
<name>A0A7Y7WBV6_9PSED</name>
<dbReference type="Proteomes" id="UP000582981">
    <property type="component" value="Unassembled WGS sequence"/>
</dbReference>
<organism evidence="2 3">
    <name type="scientific">Pseudomonas gingeri</name>
    <dbReference type="NCBI Taxonomy" id="117681"/>
    <lineage>
        <taxon>Bacteria</taxon>
        <taxon>Pseudomonadati</taxon>
        <taxon>Pseudomonadota</taxon>
        <taxon>Gammaproteobacteria</taxon>
        <taxon>Pseudomonadales</taxon>
        <taxon>Pseudomonadaceae</taxon>
        <taxon>Pseudomonas</taxon>
    </lineage>
</organism>
<evidence type="ECO:0000313" key="2">
    <source>
        <dbReference type="EMBL" id="NWB46326.1"/>
    </source>
</evidence>
<dbReference type="RefSeq" id="WP_177143692.1">
    <property type="nucleotide sequence ID" value="NZ_JACAPU010000011.1"/>
</dbReference>
<protein>
    <submittedName>
        <fullName evidence="2">Uncharacterized protein</fullName>
    </submittedName>
</protein>
<dbReference type="EMBL" id="JACAPU010000011">
    <property type="protein sequence ID" value="NWB46326.1"/>
    <property type="molecule type" value="Genomic_DNA"/>
</dbReference>